<evidence type="ECO:0000313" key="5">
    <source>
        <dbReference type="Proteomes" id="UP000663829"/>
    </source>
</evidence>
<dbReference type="EMBL" id="CAJNOQ010001780">
    <property type="protein sequence ID" value="CAF0918591.1"/>
    <property type="molecule type" value="Genomic_DNA"/>
</dbReference>
<sequence>MDDMFISQIWQKQTEFQMPTPLNQMQQADYQKCINKFSALFNLPLRVRCISVETLWNGNIEQATISSQNRNPLKMYWQRNITELRLVLNRKMLTTELLPVAMRDDLNKLLNVTMIEIHRHRRIQLTRFVKQDVLTPCLTFHFNIIDDQNVLVITINGKQSTLEFNIPPVSTISGENSRGRGIMTTKTVKPSQSLAFTKTVHQRQYSPYRRAVESTQPTTLLQNTSVIPWRLPERRSVLSSTINIDVQSQVNDNNEDIEHMSTNAIFDTLKSITQTVITSTINPLSAQHSNRFSSDNHIGTTNNDELVLLPTHDEQQRVHQYSLNTLSSRSTLTTMKDDENKRTFHGTYKKMGEDAQLRPITCLFNIILDVDVQLALTLAEFGLSAQPTTELEENVL</sequence>
<organism evidence="1 5">
    <name type="scientific">Didymodactylos carnosus</name>
    <dbReference type="NCBI Taxonomy" id="1234261"/>
    <lineage>
        <taxon>Eukaryota</taxon>
        <taxon>Metazoa</taxon>
        <taxon>Spiralia</taxon>
        <taxon>Gnathifera</taxon>
        <taxon>Rotifera</taxon>
        <taxon>Eurotatoria</taxon>
        <taxon>Bdelloidea</taxon>
        <taxon>Philodinida</taxon>
        <taxon>Philodinidae</taxon>
        <taxon>Didymodactylos</taxon>
    </lineage>
</organism>
<dbReference type="EMBL" id="CAJOBC010001780">
    <property type="protein sequence ID" value="CAF3698372.1"/>
    <property type="molecule type" value="Genomic_DNA"/>
</dbReference>
<evidence type="ECO:0000313" key="1">
    <source>
        <dbReference type="EMBL" id="CAF0918591.1"/>
    </source>
</evidence>
<gene>
    <name evidence="1" type="ORF">GPM918_LOCUS9530</name>
    <name evidence="2" type="ORF">OVA965_LOCUS15063</name>
    <name evidence="3" type="ORF">SRO942_LOCUS9531</name>
    <name evidence="4" type="ORF">TMI583_LOCUS15069</name>
</gene>
<evidence type="ECO:0000313" key="3">
    <source>
        <dbReference type="EMBL" id="CAF3698372.1"/>
    </source>
</evidence>
<comment type="caution">
    <text evidence="1">The sequence shown here is derived from an EMBL/GenBank/DDBJ whole genome shotgun (WGS) entry which is preliminary data.</text>
</comment>
<dbReference type="AlphaFoldDB" id="A0A814AYM9"/>
<name>A0A814AYM9_9BILA</name>
<evidence type="ECO:0000313" key="2">
    <source>
        <dbReference type="EMBL" id="CAF1011469.1"/>
    </source>
</evidence>
<dbReference type="EMBL" id="CAJNOK010006690">
    <property type="protein sequence ID" value="CAF1011469.1"/>
    <property type="molecule type" value="Genomic_DNA"/>
</dbReference>
<dbReference type="Proteomes" id="UP000677228">
    <property type="component" value="Unassembled WGS sequence"/>
</dbReference>
<reference evidence="1" key="1">
    <citation type="submission" date="2021-02" db="EMBL/GenBank/DDBJ databases">
        <authorList>
            <person name="Nowell W R."/>
        </authorList>
    </citation>
    <scope>NUCLEOTIDE SEQUENCE</scope>
</reference>
<proteinExistence type="predicted"/>
<dbReference type="OrthoDB" id="9981746at2759"/>
<dbReference type="Proteomes" id="UP000663829">
    <property type="component" value="Unassembled WGS sequence"/>
</dbReference>
<dbReference type="Proteomes" id="UP000682733">
    <property type="component" value="Unassembled WGS sequence"/>
</dbReference>
<evidence type="ECO:0000313" key="4">
    <source>
        <dbReference type="EMBL" id="CAF3780393.1"/>
    </source>
</evidence>
<keyword evidence="5" id="KW-1185">Reference proteome</keyword>
<dbReference type="EMBL" id="CAJOBA010006699">
    <property type="protein sequence ID" value="CAF3780393.1"/>
    <property type="molecule type" value="Genomic_DNA"/>
</dbReference>
<protein>
    <submittedName>
        <fullName evidence="1">Uncharacterized protein</fullName>
    </submittedName>
</protein>
<accession>A0A814AYM9</accession>
<dbReference type="Proteomes" id="UP000681722">
    <property type="component" value="Unassembled WGS sequence"/>
</dbReference>